<gene>
    <name evidence="4" type="ORF">WJU16_13230</name>
</gene>
<dbReference type="EC" id="2.7.1.49" evidence="2"/>
<accession>A0ABZ2YGI9</accession>
<keyword evidence="4" id="KW-0418">Kinase</keyword>
<dbReference type="InterPro" id="IPR029056">
    <property type="entry name" value="Ribokinase-like"/>
</dbReference>
<proteinExistence type="predicted"/>
<dbReference type="Pfam" id="PF08543">
    <property type="entry name" value="Phos_pyr_kin"/>
    <property type="match status" value="1"/>
</dbReference>
<evidence type="ECO:0000256" key="2">
    <source>
        <dbReference type="ARBA" id="ARBA00012135"/>
    </source>
</evidence>
<dbReference type="Gene3D" id="3.40.1190.20">
    <property type="match status" value="1"/>
</dbReference>
<dbReference type="Proteomes" id="UP001485459">
    <property type="component" value="Chromosome"/>
</dbReference>
<dbReference type="SUPFAM" id="SSF53613">
    <property type="entry name" value="Ribokinase-like"/>
    <property type="match status" value="1"/>
</dbReference>
<protein>
    <recommendedName>
        <fullName evidence="2">hydroxymethylpyrimidine kinase</fullName>
        <ecNumber evidence="2">2.7.1.49</ecNumber>
    </recommendedName>
</protein>
<keyword evidence="5" id="KW-1185">Reference proteome</keyword>
<dbReference type="PANTHER" id="PTHR20858:SF17">
    <property type="entry name" value="HYDROXYMETHYLPYRIMIDINE_PHOSPHOMETHYLPYRIMIDINE KINASE THI20-RELATED"/>
    <property type="match status" value="1"/>
</dbReference>
<evidence type="ECO:0000256" key="1">
    <source>
        <dbReference type="ARBA" id="ARBA00004948"/>
    </source>
</evidence>
<dbReference type="GO" id="GO:0016301">
    <property type="term" value="F:kinase activity"/>
    <property type="evidence" value="ECO:0007669"/>
    <property type="project" value="UniProtKB-KW"/>
</dbReference>
<dbReference type="InterPro" id="IPR004399">
    <property type="entry name" value="HMP/HMP-P_kinase_dom"/>
</dbReference>
<dbReference type="PANTHER" id="PTHR20858">
    <property type="entry name" value="PHOSPHOMETHYLPYRIMIDINE KINASE"/>
    <property type="match status" value="1"/>
</dbReference>
<dbReference type="EMBL" id="CP149822">
    <property type="protein sequence ID" value="WZN38965.1"/>
    <property type="molecule type" value="Genomic_DNA"/>
</dbReference>
<organism evidence="4 5">
    <name type="scientific">Chitinophaga pollutisoli</name>
    <dbReference type="NCBI Taxonomy" id="3133966"/>
    <lineage>
        <taxon>Bacteria</taxon>
        <taxon>Pseudomonadati</taxon>
        <taxon>Bacteroidota</taxon>
        <taxon>Chitinophagia</taxon>
        <taxon>Chitinophagales</taxon>
        <taxon>Chitinophagaceae</taxon>
        <taxon>Chitinophaga</taxon>
    </lineage>
</organism>
<comment type="pathway">
    <text evidence="1">Cofactor biosynthesis; thiamine diphosphate biosynthesis.</text>
</comment>
<evidence type="ECO:0000259" key="3">
    <source>
        <dbReference type="Pfam" id="PF08543"/>
    </source>
</evidence>
<sequence length="255" mass="27163">MRYAMSLAGLDPSGGAGLLADIKTFEAWHIRGLGVCTALTVQTDTAFLGVEWISADNIIAQALPLVQQYPVDFCKIGIVSHPETIAEVIAALRAARPGITFVLDPVLRASAGYAFHNAIHAKWASILPSIKLLTPNYDEAVAMSGLPDGEAGARSMAAHCAVLLKGGHRPNRPGLDTLFQQHTETDFPPIGNQAFPKHGSGCVLSASITAALASGLQLEDACRAGKDYTYRYLMSSPALVGWHEKEVVHNSHNPD</sequence>
<name>A0ABZ2YGI9_9BACT</name>
<dbReference type="CDD" id="cd01169">
    <property type="entry name" value="HMPP_kinase"/>
    <property type="match status" value="1"/>
</dbReference>
<dbReference type="RefSeq" id="WP_341833974.1">
    <property type="nucleotide sequence ID" value="NZ_CP149822.1"/>
</dbReference>
<dbReference type="InterPro" id="IPR013749">
    <property type="entry name" value="PM/HMP-P_kinase-1"/>
</dbReference>
<feature type="domain" description="Pyridoxamine kinase/Phosphomethylpyrimidine kinase" evidence="3">
    <location>
        <begin position="11"/>
        <end position="237"/>
    </location>
</feature>
<evidence type="ECO:0000313" key="4">
    <source>
        <dbReference type="EMBL" id="WZN38965.1"/>
    </source>
</evidence>
<evidence type="ECO:0000313" key="5">
    <source>
        <dbReference type="Proteomes" id="UP001485459"/>
    </source>
</evidence>
<keyword evidence="4" id="KW-0808">Transferase</keyword>
<reference evidence="5" key="1">
    <citation type="submission" date="2024-03" db="EMBL/GenBank/DDBJ databases">
        <title>Chitinophaga horti sp. nov., isolated from garden soil.</title>
        <authorList>
            <person name="Lee D.S."/>
            <person name="Han D.M."/>
            <person name="Baek J.H."/>
            <person name="Choi D.G."/>
            <person name="Jeon J.H."/>
            <person name="Jeon C.O."/>
        </authorList>
    </citation>
    <scope>NUCLEOTIDE SEQUENCE [LARGE SCALE GENOMIC DNA]</scope>
    <source>
        <strain evidence="5">GPA1</strain>
    </source>
</reference>